<organism evidence="8 9">
    <name type="scientific">Sphingomonas aurea</name>
    <dbReference type="NCBI Taxonomy" id="3063994"/>
    <lineage>
        <taxon>Bacteria</taxon>
        <taxon>Pseudomonadati</taxon>
        <taxon>Pseudomonadota</taxon>
        <taxon>Alphaproteobacteria</taxon>
        <taxon>Sphingomonadales</taxon>
        <taxon>Sphingomonadaceae</taxon>
        <taxon>Sphingomonas</taxon>
    </lineage>
</organism>
<evidence type="ECO:0000259" key="7">
    <source>
        <dbReference type="Pfam" id="PF00082"/>
    </source>
</evidence>
<evidence type="ECO:0000256" key="2">
    <source>
        <dbReference type="ARBA" id="ARBA00022670"/>
    </source>
</evidence>
<comment type="caution">
    <text evidence="8">The sequence shown here is derived from an EMBL/GenBank/DDBJ whole genome shotgun (WGS) entry which is preliminary data.</text>
</comment>
<dbReference type="RefSeq" id="WP_305173478.1">
    <property type="nucleotide sequence ID" value="NZ_JAUUDS010000005.1"/>
</dbReference>
<dbReference type="SUPFAM" id="SSF55486">
    <property type="entry name" value="Metalloproteases ('zincins'), catalytic domain"/>
    <property type="match status" value="1"/>
</dbReference>
<name>A0ABT9ELF7_9SPHN</name>
<dbReference type="PROSITE" id="PS51892">
    <property type="entry name" value="SUBTILASE"/>
    <property type="match status" value="1"/>
</dbReference>
<evidence type="ECO:0000256" key="4">
    <source>
        <dbReference type="ARBA" id="ARBA00022825"/>
    </source>
</evidence>
<evidence type="ECO:0000313" key="9">
    <source>
        <dbReference type="Proteomes" id="UP001230685"/>
    </source>
</evidence>
<evidence type="ECO:0000313" key="8">
    <source>
        <dbReference type="EMBL" id="MDP1027769.1"/>
    </source>
</evidence>
<feature type="compositionally biased region" description="Gly residues" evidence="6">
    <location>
        <begin position="206"/>
        <end position="215"/>
    </location>
</feature>
<keyword evidence="4 5" id="KW-0720">Serine protease</keyword>
<keyword evidence="2 5" id="KW-0645">Protease</keyword>
<feature type="region of interest" description="Disordered" evidence="6">
    <location>
        <begin position="545"/>
        <end position="577"/>
    </location>
</feature>
<feature type="domain" description="Peptidase S8/S53" evidence="7">
    <location>
        <begin position="163"/>
        <end position="438"/>
    </location>
</feature>
<accession>A0ABT9ELF7</accession>
<feature type="compositionally biased region" description="Pro residues" evidence="6">
    <location>
        <begin position="553"/>
        <end position="573"/>
    </location>
</feature>
<dbReference type="SUPFAM" id="SSF52743">
    <property type="entry name" value="Subtilisin-like"/>
    <property type="match status" value="1"/>
</dbReference>
<feature type="region of interest" description="Disordered" evidence="6">
    <location>
        <begin position="504"/>
        <end position="524"/>
    </location>
</feature>
<proteinExistence type="inferred from homology"/>
<feature type="compositionally biased region" description="Basic and acidic residues" evidence="6">
    <location>
        <begin position="191"/>
        <end position="201"/>
    </location>
</feature>
<feature type="active site" description="Charge relay system" evidence="5">
    <location>
        <position position="171"/>
    </location>
</feature>
<dbReference type="Pfam" id="PF00082">
    <property type="entry name" value="Peptidase_S8"/>
    <property type="match status" value="1"/>
</dbReference>
<evidence type="ECO:0000256" key="1">
    <source>
        <dbReference type="ARBA" id="ARBA00011073"/>
    </source>
</evidence>
<dbReference type="InterPro" id="IPR015500">
    <property type="entry name" value="Peptidase_S8_subtilisin-rel"/>
</dbReference>
<dbReference type="EMBL" id="JAUUDS010000005">
    <property type="protein sequence ID" value="MDP1027769.1"/>
    <property type="molecule type" value="Genomic_DNA"/>
</dbReference>
<reference evidence="8 9" key="1">
    <citation type="submission" date="2023-07" db="EMBL/GenBank/DDBJ databases">
        <authorList>
            <person name="Kim M.K."/>
        </authorList>
    </citation>
    <scope>NUCLEOTIDE SEQUENCE [LARGE SCALE GENOMIC DNA]</scope>
    <source>
        <strain evidence="8 9">KR1UV-12</strain>
    </source>
</reference>
<comment type="similarity">
    <text evidence="1 5">Belongs to the peptidase S8 family.</text>
</comment>
<evidence type="ECO:0000256" key="5">
    <source>
        <dbReference type="PROSITE-ProRule" id="PRU01240"/>
    </source>
</evidence>
<feature type="compositionally biased region" description="Basic and acidic residues" evidence="6">
    <location>
        <begin position="515"/>
        <end position="524"/>
    </location>
</feature>
<protein>
    <submittedName>
        <fullName evidence="8">S8 family serine peptidase</fullName>
    </submittedName>
</protein>
<dbReference type="PANTHER" id="PTHR43806">
    <property type="entry name" value="PEPTIDASE S8"/>
    <property type="match status" value="1"/>
</dbReference>
<dbReference type="InterPro" id="IPR050131">
    <property type="entry name" value="Peptidase_S8_subtilisin-like"/>
</dbReference>
<sequence length="1186" mass="127841">MSVRIPVVGPVQAVSSEWQPPAPTPVALLLKVRRSPDGGAPPGIGSLTMGAEPLMSVEADPVGAGVAPAPRATWYRLDASEHPWDQAHAVMRMGFAAGSGDVLAAEPEFEQQWMAGPAGARCIAEPQDPTGGRPVGPHPRWHLDDAFSGLASARASVPAASQSKVLVAHLDTGYDPAHDYRPANIAPGERSFVKGEGRPDSAEDVTGGGGAFRNRGHGTGTAGILAGPDIGGAPDVSYLPIRIADGVVRFRTGTMAQGFDYAVQRGARVLSMSMGGLASAMLADAVNKAYAAGLVMVSAAGNNFAGLPVRSIVYPARMRRVVAACGVMANMQPYSGLAADVMEGCFGPTTKMRSAVSGFTPNIPWPEIGCPGIVDEDGQGTSAATPQIAAAAALWIARHWDELERLDGWRRGEAVRQALFRSASLGSNLSPDGRLGWGAIRAAAMLAISPHDLGELVEEPRATASWAWVKLLTGRGTGFADAALRSAGDLLGLELMQLAQRDPAVGRAVPDPDATGEKKQGRHRMLEAAEASPLASRALRSAAASALRKRAPRVPPVAPPAPPSATAGPPNPVRAPQRRRLNIYALDPSLGGALNSYEDQIATISVRNEELQPGPVGEYVEVVDVDPASNRLYPPVDLENVNLLKQDGATPSEGDPSFHQQMVYAVAMRTIENFELALGRRMLWASRWSGRPGDGNEYIPRLRIYPHALRQENAYYSPDRKALLFGYFPANSKVSDLTPPGTMVFSCLSADIIAHETTHALLDGQARSYAEPSNRDVRAFHEAFSDISALFQQYTYRDLVRRQIARHRGALSAASLLGGLARQFGEGTGRSGPLRRYPDIDPGISYEDTLDTHRRGSLLTAAVYRAFLAIFDRRTSDLIRLATSGTGILPEGALHPDLVDRLTDEATRAARHVLTMCIRALDYTPPVDITFGEYLRAIITADMEEFPTDDLGYRVAFLEAFRALQLLPRSLRTVSADTLRWQEPDEPRPAWLASAVSDLRIDFAANLSRREIFEHGETRSRALRSAILRGLQSQTDCDPLGLQHRLSYFASLASKGKAMSTTFMVENVRISLRVRPGGELAAQLVAVVRQRRPEKLFEEAADEDAERFWFRGGATLVVDLLGPGGPSVRYAIRKPIVSPSRLARERAFRCGDEERSPRATYFGSAGSKGFMTREPFALLHAERDGE</sequence>
<keyword evidence="3 5" id="KW-0378">Hydrolase</keyword>
<gene>
    <name evidence="8" type="ORF">Q5H91_11130</name>
</gene>
<feature type="region of interest" description="Disordered" evidence="6">
    <location>
        <begin position="179"/>
        <end position="215"/>
    </location>
</feature>
<dbReference type="CDD" id="cd09598">
    <property type="entry name" value="M4_like"/>
    <property type="match status" value="1"/>
</dbReference>
<keyword evidence="9" id="KW-1185">Reference proteome</keyword>
<dbReference type="InterPro" id="IPR023828">
    <property type="entry name" value="Peptidase_S8_Ser-AS"/>
</dbReference>
<dbReference type="Proteomes" id="UP001230685">
    <property type="component" value="Unassembled WGS sequence"/>
</dbReference>
<dbReference type="InterPro" id="IPR036852">
    <property type="entry name" value="Peptidase_S8/S53_dom_sf"/>
</dbReference>
<evidence type="ECO:0000256" key="3">
    <source>
        <dbReference type="ARBA" id="ARBA00022801"/>
    </source>
</evidence>
<dbReference type="PROSITE" id="PS00138">
    <property type="entry name" value="SUBTILASE_SER"/>
    <property type="match status" value="1"/>
</dbReference>
<feature type="active site" description="Charge relay system" evidence="5">
    <location>
        <position position="382"/>
    </location>
</feature>
<feature type="active site" description="Charge relay system" evidence="5">
    <location>
        <position position="217"/>
    </location>
</feature>
<dbReference type="PANTHER" id="PTHR43806:SF11">
    <property type="entry name" value="CEREVISIN-RELATED"/>
    <property type="match status" value="1"/>
</dbReference>
<evidence type="ECO:0000256" key="6">
    <source>
        <dbReference type="SAM" id="MobiDB-lite"/>
    </source>
</evidence>
<dbReference type="InterPro" id="IPR000209">
    <property type="entry name" value="Peptidase_S8/S53_dom"/>
</dbReference>
<dbReference type="Gene3D" id="3.40.50.200">
    <property type="entry name" value="Peptidase S8/S53 domain"/>
    <property type="match status" value="1"/>
</dbReference>
<dbReference type="PRINTS" id="PR00723">
    <property type="entry name" value="SUBTILISIN"/>
</dbReference>